<keyword evidence="2 6" id="KW-0378">Hydrolase</keyword>
<dbReference type="Gene3D" id="2.60.40.10">
    <property type="entry name" value="Immunoglobulins"/>
    <property type="match status" value="2"/>
</dbReference>
<dbReference type="PANTHER" id="PTHR42732:SF1">
    <property type="entry name" value="BETA-MANNOSIDASE"/>
    <property type="match status" value="1"/>
</dbReference>
<gene>
    <name evidence="6" type="ORF">SDC9_111949</name>
</gene>
<feature type="domain" description="DUF4982" evidence="4">
    <location>
        <begin position="2"/>
        <end position="44"/>
    </location>
</feature>
<evidence type="ECO:0000256" key="2">
    <source>
        <dbReference type="ARBA" id="ARBA00022801"/>
    </source>
</evidence>
<dbReference type="InterPro" id="IPR051913">
    <property type="entry name" value="GH2_Domain-Containing"/>
</dbReference>
<keyword evidence="3 6" id="KW-0326">Glycosidase</keyword>
<dbReference type="PANTHER" id="PTHR42732">
    <property type="entry name" value="BETA-GALACTOSIDASE"/>
    <property type="match status" value="1"/>
</dbReference>
<dbReference type="InterPro" id="IPR013783">
    <property type="entry name" value="Ig-like_fold"/>
</dbReference>
<dbReference type="AlphaFoldDB" id="A0A645BI59"/>
<dbReference type="InterPro" id="IPR032311">
    <property type="entry name" value="DUF4982"/>
</dbReference>
<dbReference type="Pfam" id="PF18565">
    <property type="entry name" value="Glyco_hydro2_C5"/>
    <property type="match status" value="1"/>
</dbReference>
<dbReference type="EC" id="3.2.1.23" evidence="6"/>
<dbReference type="SUPFAM" id="SSF49373">
    <property type="entry name" value="Invasin/intimin cell-adhesion fragments"/>
    <property type="match status" value="1"/>
</dbReference>
<sequence length="164" mass="17884">MELFVNGKSCGIKKKEKDVYHVSWRVTFEPGTVRVVSRKNGKEVLSRELHTAGEPARIRLSADRNSIKADGVDLSFVTVDILDRDGNLCPHADNLVKFEVDGAAFVSGVDNGSPISSESFKKSERKAFYGKCLVVLQNNTAQGEITLKATSAGLQEGTLTLEAR</sequence>
<dbReference type="InterPro" id="IPR008964">
    <property type="entry name" value="Invasin/intimin_cell_adhesion"/>
</dbReference>
<comment type="similarity">
    <text evidence="1">Belongs to the glycosyl hydrolase 2 family.</text>
</comment>
<protein>
    <submittedName>
        <fullName evidence="6">Beta-galactosidase BoGH2A</fullName>
        <ecNumber evidence="6">3.2.1.23</ecNumber>
    </submittedName>
</protein>
<feature type="domain" description="Glycoside hydrolase family 2" evidence="5">
    <location>
        <begin position="58"/>
        <end position="160"/>
    </location>
</feature>
<reference evidence="6" key="1">
    <citation type="submission" date="2019-08" db="EMBL/GenBank/DDBJ databases">
        <authorList>
            <person name="Kucharzyk K."/>
            <person name="Murdoch R.W."/>
            <person name="Higgins S."/>
            <person name="Loffler F."/>
        </authorList>
    </citation>
    <scope>NUCLEOTIDE SEQUENCE</scope>
</reference>
<evidence type="ECO:0000256" key="3">
    <source>
        <dbReference type="ARBA" id="ARBA00023295"/>
    </source>
</evidence>
<evidence type="ECO:0000259" key="5">
    <source>
        <dbReference type="Pfam" id="PF18565"/>
    </source>
</evidence>
<accession>A0A645BI59</accession>
<evidence type="ECO:0000259" key="4">
    <source>
        <dbReference type="Pfam" id="PF16355"/>
    </source>
</evidence>
<dbReference type="Pfam" id="PF16355">
    <property type="entry name" value="DUF4982"/>
    <property type="match status" value="1"/>
</dbReference>
<evidence type="ECO:0000313" key="6">
    <source>
        <dbReference type="EMBL" id="MPM65057.1"/>
    </source>
</evidence>
<proteinExistence type="inferred from homology"/>
<comment type="caution">
    <text evidence="6">The sequence shown here is derived from an EMBL/GenBank/DDBJ whole genome shotgun (WGS) entry which is preliminary data.</text>
</comment>
<dbReference type="EMBL" id="VSSQ01020307">
    <property type="protein sequence ID" value="MPM65057.1"/>
    <property type="molecule type" value="Genomic_DNA"/>
</dbReference>
<organism evidence="6">
    <name type="scientific">bioreactor metagenome</name>
    <dbReference type="NCBI Taxonomy" id="1076179"/>
    <lineage>
        <taxon>unclassified sequences</taxon>
        <taxon>metagenomes</taxon>
        <taxon>ecological metagenomes</taxon>
    </lineage>
</organism>
<evidence type="ECO:0000256" key="1">
    <source>
        <dbReference type="ARBA" id="ARBA00007401"/>
    </source>
</evidence>
<name>A0A645BI59_9ZZZZ</name>
<dbReference type="GO" id="GO:0004565">
    <property type="term" value="F:beta-galactosidase activity"/>
    <property type="evidence" value="ECO:0007669"/>
    <property type="project" value="UniProtKB-EC"/>
</dbReference>
<dbReference type="InterPro" id="IPR040605">
    <property type="entry name" value="Glyco_hydro2_dom5"/>
</dbReference>